<evidence type="ECO:0000313" key="3">
    <source>
        <dbReference type="EMBL" id="MBK1855941.1"/>
    </source>
</evidence>
<evidence type="ECO:0000313" key="4">
    <source>
        <dbReference type="Proteomes" id="UP000634206"/>
    </source>
</evidence>
<sequence>MILAGLTLCLLLSSCGEKEIKRRTVGYKGKAKSNPFLAAERFLAEQGKDAGSEHGLGRLDEDTGTLFLPPTSINTVGRAKRLLDWVAEGGHLVLMLEGGEMGGNDFSMTPSFNFGGDETSAGVDYILDELEVGYEGPEAVSFSGSSMDIDDWEAMDEKDRVLLDSSISQVDLGHGKMELRYWTGNGLDYDSQYMGEYLGTSAKKGDDALRFLSMLYGNGRVSLLTDARPLRNRYLAYADHAEFLATLVELSREGKVVFSSGEGDGFFAMVWRHFKMAVLGLLAVVVFWLWRHLPRYGPEQDIGEGNTREFSDQLRGIGRFLWHHKRDDTLLGALRSNVNRELSLQPGMSHEGIFEQLATASGLPVESVIEAMTREHIHEPSVMVRVTTNLQKILKHIQ</sequence>
<comment type="caution">
    <text evidence="3">The sequence shown here is derived from an EMBL/GenBank/DDBJ whole genome shotgun (WGS) entry which is preliminary data.</text>
</comment>
<dbReference type="InterPro" id="IPR025646">
    <property type="entry name" value="DUF4350"/>
</dbReference>
<gene>
    <name evidence="3" type="ORF">JIN83_13290</name>
</gene>
<keyword evidence="1" id="KW-0812">Transmembrane</keyword>
<dbReference type="Proteomes" id="UP000634206">
    <property type="component" value="Unassembled WGS sequence"/>
</dbReference>
<reference evidence="3" key="1">
    <citation type="submission" date="2021-01" db="EMBL/GenBank/DDBJ databases">
        <title>Modified the classification status of verrucomicrobia.</title>
        <authorList>
            <person name="Feng X."/>
        </authorList>
    </citation>
    <scope>NUCLEOTIDE SEQUENCE</scope>
    <source>
        <strain evidence="3">5K15</strain>
    </source>
</reference>
<organism evidence="3 4">
    <name type="scientific">Oceaniferula flava</name>
    <dbReference type="NCBI Taxonomy" id="2800421"/>
    <lineage>
        <taxon>Bacteria</taxon>
        <taxon>Pseudomonadati</taxon>
        <taxon>Verrucomicrobiota</taxon>
        <taxon>Verrucomicrobiia</taxon>
        <taxon>Verrucomicrobiales</taxon>
        <taxon>Verrucomicrobiaceae</taxon>
        <taxon>Oceaniferula</taxon>
    </lineage>
</organism>
<dbReference type="EMBL" id="JAENIG010000009">
    <property type="protein sequence ID" value="MBK1855941.1"/>
    <property type="molecule type" value="Genomic_DNA"/>
</dbReference>
<feature type="transmembrane region" description="Helical" evidence="1">
    <location>
        <begin position="270"/>
        <end position="290"/>
    </location>
</feature>
<accession>A0AAE2VDC2</accession>
<dbReference type="AlphaFoldDB" id="A0AAE2VDC2"/>
<dbReference type="Pfam" id="PF14258">
    <property type="entry name" value="DUF4350"/>
    <property type="match status" value="1"/>
</dbReference>
<keyword evidence="1" id="KW-0472">Membrane</keyword>
<feature type="domain" description="DUF4350" evidence="2">
    <location>
        <begin position="31"/>
        <end position="248"/>
    </location>
</feature>
<protein>
    <submittedName>
        <fullName evidence="3">DUF4350 domain-containing protein</fullName>
    </submittedName>
</protein>
<evidence type="ECO:0000259" key="2">
    <source>
        <dbReference type="Pfam" id="PF14258"/>
    </source>
</evidence>
<name>A0AAE2VDC2_9BACT</name>
<evidence type="ECO:0000256" key="1">
    <source>
        <dbReference type="SAM" id="Phobius"/>
    </source>
</evidence>
<keyword evidence="4" id="KW-1185">Reference proteome</keyword>
<proteinExistence type="predicted"/>
<keyword evidence="1" id="KW-1133">Transmembrane helix</keyword>